<dbReference type="EMBL" id="ML977318">
    <property type="protein sequence ID" value="KAF2117892.1"/>
    <property type="molecule type" value="Genomic_DNA"/>
</dbReference>
<feature type="transmembrane region" description="Helical" evidence="1">
    <location>
        <begin position="111"/>
        <end position="130"/>
    </location>
</feature>
<feature type="transmembrane region" description="Helical" evidence="1">
    <location>
        <begin position="12"/>
        <end position="30"/>
    </location>
</feature>
<keyword evidence="1" id="KW-0812">Transmembrane</keyword>
<keyword evidence="3" id="KW-1185">Reference proteome</keyword>
<organism evidence="2 3">
    <name type="scientific">Lophiotrema nucula</name>
    <dbReference type="NCBI Taxonomy" id="690887"/>
    <lineage>
        <taxon>Eukaryota</taxon>
        <taxon>Fungi</taxon>
        <taxon>Dikarya</taxon>
        <taxon>Ascomycota</taxon>
        <taxon>Pezizomycotina</taxon>
        <taxon>Dothideomycetes</taxon>
        <taxon>Pleosporomycetidae</taxon>
        <taxon>Pleosporales</taxon>
        <taxon>Lophiotremataceae</taxon>
        <taxon>Lophiotrema</taxon>
    </lineage>
</organism>
<feature type="transmembrane region" description="Helical" evidence="1">
    <location>
        <begin position="82"/>
        <end position="104"/>
    </location>
</feature>
<proteinExistence type="predicted"/>
<protein>
    <submittedName>
        <fullName evidence="2">Uncharacterized protein</fullName>
    </submittedName>
</protein>
<keyword evidence="1" id="KW-1133">Transmembrane helix</keyword>
<evidence type="ECO:0000313" key="2">
    <source>
        <dbReference type="EMBL" id="KAF2117892.1"/>
    </source>
</evidence>
<dbReference type="Proteomes" id="UP000799770">
    <property type="component" value="Unassembled WGS sequence"/>
</dbReference>
<feature type="transmembrane region" description="Helical" evidence="1">
    <location>
        <begin position="42"/>
        <end position="62"/>
    </location>
</feature>
<feature type="transmembrane region" description="Helical" evidence="1">
    <location>
        <begin position="196"/>
        <end position="218"/>
    </location>
</feature>
<gene>
    <name evidence="2" type="ORF">BDV96DRAFT_685537</name>
</gene>
<keyword evidence="1" id="KW-0472">Membrane</keyword>
<name>A0A6A5ZEK1_9PLEO</name>
<dbReference type="OrthoDB" id="2309723at2759"/>
<feature type="transmembrane region" description="Helical" evidence="1">
    <location>
        <begin position="150"/>
        <end position="175"/>
    </location>
</feature>
<evidence type="ECO:0000313" key="3">
    <source>
        <dbReference type="Proteomes" id="UP000799770"/>
    </source>
</evidence>
<evidence type="ECO:0000256" key="1">
    <source>
        <dbReference type="SAM" id="Phobius"/>
    </source>
</evidence>
<accession>A0A6A5ZEK1</accession>
<sequence>MDAPVSSLYGPGAIICWLCTIVSVLLNWSLNSSSRQHDTITNDFVACLSLPAIAAVHLAYALCTFSGPGPETGNREANSTMNAAFTVCIDFAVVAPIMLALASYHWHWRRWIPTLLVGAGCLVITSFVVISKSHKHAAPQFDPANITLAFWASILGVAFFPTLLGLTTIAPVLGWSSRLQQMGLVGRMKWTKCMTTVYGAIWITYWFELFTWISYSPYSKIRERILPTTPYTIHDLDQAVALGVGTLTITLAIYELVRDCLCTPQKEFDDWKLRCIRQIENGDMSLEVDQYRDGLRAIEEKIQEVLEADERWELAITTWKKLGKEEKAKKRREPWSNLTTEEKKIIDGERVDALLRESGFI</sequence>
<reference evidence="2" key="1">
    <citation type="journal article" date="2020" name="Stud. Mycol.">
        <title>101 Dothideomycetes genomes: a test case for predicting lifestyles and emergence of pathogens.</title>
        <authorList>
            <person name="Haridas S."/>
            <person name="Albert R."/>
            <person name="Binder M."/>
            <person name="Bloem J."/>
            <person name="Labutti K."/>
            <person name="Salamov A."/>
            <person name="Andreopoulos B."/>
            <person name="Baker S."/>
            <person name="Barry K."/>
            <person name="Bills G."/>
            <person name="Bluhm B."/>
            <person name="Cannon C."/>
            <person name="Castanera R."/>
            <person name="Culley D."/>
            <person name="Daum C."/>
            <person name="Ezra D."/>
            <person name="Gonzalez J."/>
            <person name="Henrissat B."/>
            <person name="Kuo A."/>
            <person name="Liang C."/>
            <person name="Lipzen A."/>
            <person name="Lutzoni F."/>
            <person name="Magnuson J."/>
            <person name="Mondo S."/>
            <person name="Nolan M."/>
            <person name="Ohm R."/>
            <person name="Pangilinan J."/>
            <person name="Park H.-J."/>
            <person name="Ramirez L."/>
            <person name="Alfaro M."/>
            <person name="Sun H."/>
            <person name="Tritt A."/>
            <person name="Yoshinaga Y."/>
            <person name="Zwiers L.-H."/>
            <person name="Turgeon B."/>
            <person name="Goodwin S."/>
            <person name="Spatafora J."/>
            <person name="Crous P."/>
            <person name="Grigoriev I."/>
        </authorList>
    </citation>
    <scope>NUCLEOTIDE SEQUENCE</scope>
    <source>
        <strain evidence="2">CBS 627.86</strain>
    </source>
</reference>
<dbReference type="AlphaFoldDB" id="A0A6A5ZEK1"/>